<feature type="region of interest" description="Disordered" evidence="1">
    <location>
        <begin position="117"/>
        <end position="140"/>
    </location>
</feature>
<dbReference type="PANTHER" id="PTHR21180">
    <property type="entry name" value="ENDONUCLEASE/EXONUCLEASE/PHOSPHATASE FAMILY DOMAIN-CONTAINING PROTEIN 1"/>
    <property type="match status" value="1"/>
</dbReference>
<comment type="caution">
    <text evidence="4">The sequence shown here is derived from an EMBL/GenBank/DDBJ whole genome shotgun (WGS) entry which is preliminary data.</text>
</comment>
<keyword evidence="2" id="KW-0812">Transmembrane</keyword>
<dbReference type="PANTHER" id="PTHR21180:SF32">
    <property type="entry name" value="ENDONUCLEASE_EXONUCLEASE_PHOSPHATASE FAMILY DOMAIN-CONTAINING PROTEIN 1"/>
    <property type="match status" value="1"/>
</dbReference>
<dbReference type="Pfam" id="PF10531">
    <property type="entry name" value="SLBB"/>
    <property type="match status" value="1"/>
</dbReference>
<dbReference type="GO" id="GO:0006281">
    <property type="term" value="P:DNA repair"/>
    <property type="evidence" value="ECO:0007669"/>
    <property type="project" value="InterPro"/>
</dbReference>
<accession>A0A839RSF1</accession>
<evidence type="ECO:0000256" key="2">
    <source>
        <dbReference type="SAM" id="Phobius"/>
    </source>
</evidence>
<dbReference type="InterPro" id="IPR051675">
    <property type="entry name" value="Endo/Exo/Phosphatase_dom_1"/>
</dbReference>
<dbReference type="GO" id="GO:0015628">
    <property type="term" value="P:protein secretion by the type II secretion system"/>
    <property type="evidence" value="ECO:0007669"/>
    <property type="project" value="TreeGrafter"/>
</dbReference>
<dbReference type="Pfam" id="PF12836">
    <property type="entry name" value="HHH_3"/>
    <property type="match status" value="1"/>
</dbReference>
<name>A0A839RSF1_9ACTN</name>
<dbReference type="RefSeq" id="WP_064439310.1">
    <property type="nucleotide sequence ID" value="NZ_BDDI01000004.1"/>
</dbReference>
<feature type="domain" description="Helix-hairpin-helix DNA-binding motif class 1" evidence="3">
    <location>
        <begin position="283"/>
        <end position="302"/>
    </location>
</feature>
<dbReference type="Proteomes" id="UP000567922">
    <property type="component" value="Unassembled WGS sequence"/>
</dbReference>
<dbReference type="SUPFAM" id="SSF47781">
    <property type="entry name" value="RuvA domain 2-like"/>
    <property type="match status" value="1"/>
</dbReference>
<dbReference type="InterPro" id="IPR019554">
    <property type="entry name" value="Soluble_ligand-bd"/>
</dbReference>
<organism evidence="4 5">
    <name type="scientific">Hoyosella altamirensis</name>
    <dbReference type="NCBI Taxonomy" id="616997"/>
    <lineage>
        <taxon>Bacteria</taxon>
        <taxon>Bacillati</taxon>
        <taxon>Actinomycetota</taxon>
        <taxon>Actinomycetes</taxon>
        <taxon>Mycobacteriales</taxon>
        <taxon>Hoyosellaceae</taxon>
        <taxon>Hoyosella</taxon>
    </lineage>
</organism>
<dbReference type="Gene3D" id="1.10.150.320">
    <property type="entry name" value="Photosystem II 12 kDa extrinsic protein"/>
    <property type="match status" value="1"/>
</dbReference>
<proteinExistence type="predicted"/>
<gene>
    <name evidence="4" type="ORF">FHU29_003515</name>
</gene>
<reference evidence="4 5" key="1">
    <citation type="submission" date="2020-08" db="EMBL/GenBank/DDBJ databases">
        <title>Sequencing the genomes of 1000 actinobacteria strains.</title>
        <authorList>
            <person name="Klenk H.-P."/>
        </authorList>
    </citation>
    <scope>NUCLEOTIDE SEQUENCE [LARGE SCALE GENOMIC DNA]</scope>
    <source>
        <strain evidence="4 5">DSM 45258</strain>
    </source>
</reference>
<dbReference type="Gene3D" id="3.10.560.10">
    <property type="entry name" value="Outer membrane lipoprotein wza domain like"/>
    <property type="match status" value="1"/>
</dbReference>
<keyword evidence="2" id="KW-1133">Transmembrane helix</keyword>
<dbReference type="OrthoDB" id="9758724at2"/>
<dbReference type="GO" id="GO:0003677">
    <property type="term" value="F:DNA binding"/>
    <property type="evidence" value="ECO:0007669"/>
    <property type="project" value="InterPro"/>
</dbReference>
<dbReference type="SMART" id="SM00278">
    <property type="entry name" value="HhH1"/>
    <property type="match status" value="2"/>
</dbReference>
<dbReference type="InterPro" id="IPR003583">
    <property type="entry name" value="Hlx-hairpin-Hlx_DNA-bd_motif"/>
</dbReference>
<dbReference type="GO" id="GO:0015627">
    <property type="term" value="C:type II protein secretion system complex"/>
    <property type="evidence" value="ECO:0007669"/>
    <property type="project" value="TreeGrafter"/>
</dbReference>
<dbReference type="InterPro" id="IPR004509">
    <property type="entry name" value="Competence_ComEA_HhH"/>
</dbReference>
<dbReference type="NCBIfam" id="TIGR00426">
    <property type="entry name" value="competence protein ComEA helix-hairpin-helix repeat region"/>
    <property type="match status" value="1"/>
</dbReference>
<dbReference type="AlphaFoldDB" id="A0A839RSF1"/>
<keyword evidence="5" id="KW-1185">Reference proteome</keyword>
<evidence type="ECO:0000313" key="5">
    <source>
        <dbReference type="Proteomes" id="UP000567922"/>
    </source>
</evidence>
<evidence type="ECO:0000259" key="3">
    <source>
        <dbReference type="SMART" id="SM00278"/>
    </source>
</evidence>
<dbReference type="InterPro" id="IPR010994">
    <property type="entry name" value="RuvA_2-like"/>
</dbReference>
<dbReference type="EMBL" id="JACHWS010000003">
    <property type="protein sequence ID" value="MBB3039046.1"/>
    <property type="molecule type" value="Genomic_DNA"/>
</dbReference>
<evidence type="ECO:0000256" key="1">
    <source>
        <dbReference type="SAM" id="MobiDB-lite"/>
    </source>
</evidence>
<evidence type="ECO:0000313" key="4">
    <source>
        <dbReference type="EMBL" id="MBB3039046.1"/>
    </source>
</evidence>
<keyword evidence="2" id="KW-0472">Membrane</keyword>
<protein>
    <submittedName>
        <fullName evidence="4">Competence protein ComEA</fullName>
    </submittedName>
</protein>
<feature type="transmembrane region" description="Helical" evidence="2">
    <location>
        <begin position="72"/>
        <end position="93"/>
    </location>
</feature>
<feature type="domain" description="Helix-hairpin-helix DNA-binding motif class 1" evidence="3">
    <location>
        <begin position="253"/>
        <end position="272"/>
    </location>
</feature>
<sequence>MHDESRTADDAQARFRQLMEMPLRASGLRPGHDAGLLQADNETECAAPPWFTETEPRSASWRQRIRLDLTRAGAVALVSVGLLGALFAGFVMLRDSHGTGATVGVVPVTDGTDLAALSAPDSADAGHGHGPSPGVGESPGAEVEHSAYVIVSVAGHVQQPGLVELSEGARVADALSSAGGALPKADLITLNLAQPLSDGDQIVVGRRDGGSDDIPHVSMILRTGAPVMAGDSGGTVGGATAAPLVNLNTATESDLVALPGVGPVTAGAIIEWRSTNGQFSSIEELRQVRGIGPAKLDQIRDHVTV</sequence>